<dbReference type="EMBL" id="PIPS01000002">
    <property type="protein sequence ID" value="RUO43235.1"/>
    <property type="molecule type" value="Genomic_DNA"/>
</dbReference>
<accession>A0AA94JDE4</accession>
<comment type="caution">
    <text evidence="2">The sequence shown here is derived from an EMBL/GenBank/DDBJ whole genome shotgun (WGS) entry which is preliminary data.</text>
</comment>
<organism evidence="2 3">
    <name type="scientific">Idiomarina aquatica</name>
    <dbReference type="NCBI Taxonomy" id="1327752"/>
    <lineage>
        <taxon>Bacteria</taxon>
        <taxon>Pseudomonadati</taxon>
        <taxon>Pseudomonadota</taxon>
        <taxon>Gammaproteobacteria</taxon>
        <taxon>Alteromonadales</taxon>
        <taxon>Idiomarinaceae</taxon>
        <taxon>Idiomarina</taxon>
    </lineage>
</organism>
<evidence type="ECO:0000313" key="3">
    <source>
        <dbReference type="Proteomes" id="UP000286680"/>
    </source>
</evidence>
<proteinExistence type="predicted"/>
<evidence type="ECO:0000256" key="1">
    <source>
        <dbReference type="SAM" id="Phobius"/>
    </source>
</evidence>
<dbReference type="AlphaFoldDB" id="A0AA94JDE4"/>
<sequence>MMGHEMFAGIGFLWMLVVGIIFVIPAWKLCQRIGYPGPLGLLILVPFANIVLLYFIAFGPWKAGAASVDD</sequence>
<gene>
    <name evidence="2" type="ORF">CWE23_07705</name>
</gene>
<keyword evidence="1" id="KW-0812">Transmembrane</keyword>
<protein>
    <submittedName>
        <fullName evidence="2">Uncharacterized protein</fullName>
    </submittedName>
</protein>
<reference evidence="3" key="1">
    <citation type="journal article" date="2018" name="Front. Microbiol.">
        <title>Genome-Based Analysis Reveals the Taxonomy and Diversity of the Family Idiomarinaceae.</title>
        <authorList>
            <person name="Liu Y."/>
            <person name="Lai Q."/>
            <person name="Shao Z."/>
        </authorList>
    </citation>
    <scope>NUCLEOTIDE SEQUENCE [LARGE SCALE GENOMIC DNA]</scope>
    <source>
        <strain evidence="3">SN-14</strain>
    </source>
</reference>
<feature type="transmembrane region" description="Helical" evidence="1">
    <location>
        <begin position="6"/>
        <end position="27"/>
    </location>
</feature>
<name>A0AA94JDE4_9GAMM</name>
<dbReference type="RefSeq" id="WP_126819925.1">
    <property type="nucleotide sequence ID" value="NZ_PIPS01000002.1"/>
</dbReference>
<dbReference type="Proteomes" id="UP000286680">
    <property type="component" value="Unassembled WGS sequence"/>
</dbReference>
<keyword evidence="1" id="KW-1133">Transmembrane helix</keyword>
<feature type="transmembrane region" description="Helical" evidence="1">
    <location>
        <begin position="39"/>
        <end position="61"/>
    </location>
</feature>
<keyword evidence="1" id="KW-0472">Membrane</keyword>
<keyword evidence="3" id="KW-1185">Reference proteome</keyword>
<evidence type="ECO:0000313" key="2">
    <source>
        <dbReference type="EMBL" id="RUO43235.1"/>
    </source>
</evidence>